<reference evidence="14 15" key="1">
    <citation type="submission" date="2020-12" db="EMBL/GenBank/DDBJ databases">
        <title>WGS of Thermoactinomyces spp.</title>
        <authorList>
            <person name="Cheng K."/>
        </authorList>
    </citation>
    <scope>NUCLEOTIDE SEQUENCE [LARGE SCALE GENOMIC DNA]</scope>
    <source>
        <strain evidence="15">CICC 10671\DSM 43846</strain>
    </source>
</reference>
<feature type="binding site" evidence="11">
    <location>
        <position position="235"/>
    </location>
    <ligand>
        <name>substrate</name>
    </ligand>
</feature>
<dbReference type="InterPro" id="IPR011059">
    <property type="entry name" value="Metal-dep_hydrolase_composite"/>
</dbReference>
<evidence type="ECO:0000313" key="14">
    <source>
        <dbReference type="EMBL" id="MBH8595430.1"/>
    </source>
</evidence>
<dbReference type="Pfam" id="PF01979">
    <property type="entry name" value="Amidohydro_1"/>
    <property type="match status" value="1"/>
</dbReference>
<dbReference type="SUPFAM" id="SSF51338">
    <property type="entry name" value="Composite domain of metallo-dependent hydrolases"/>
    <property type="match status" value="1"/>
</dbReference>
<evidence type="ECO:0000256" key="11">
    <source>
        <dbReference type="PIRSR" id="PIRSR038994-2"/>
    </source>
</evidence>
<evidence type="ECO:0000256" key="2">
    <source>
        <dbReference type="ARBA" id="ARBA00011899"/>
    </source>
</evidence>
<dbReference type="Gene3D" id="3.20.20.140">
    <property type="entry name" value="Metal-dependent hydrolases"/>
    <property type="match status" value="1"/>
</dbReference>
<evidence type="ECO:0000256" key="4">
    <source>
        <dbReference type="ARBA" id="ARBA00022723"/>
    </source>
</evidence>
<dbReference type="FunFam" id="3.20.20.140:FF:000004">
    <property type="entry name" value="N-acetylglucosamine-6-phosphate deacetylase"/>
    <property type="match status" value="1"/>
</dbReference>
<evidence type="ECO:0000313" key="15">
    <source>
        <dbReference type="Proteomes" id="UP000633619"/>
    </source>
</evidence>
<dbReference type="GO" id="GO:0046872">
    <property type="term" value="F:metal ion binding"/>
    <property type="evidence" value="ECO:0007669"/>
    <property type="project" value="UniProtKB-KW"/>
</dbReference>
<dbReference type="PANTHER" id="PTHR11113">
    <property type="entry name" value="N-ACETYLGLUCOSAMINE-6-PHOSPHATE DEACETYLASE"/>
    <property type="match status" value="1"/>
</dbReference>
<dbReference type="NCBIfam" id="TIGR00221">
    <property type="entry name" value="nagA"/>
    <property type="match status" value="1"/>
</dbReference>
<evidence type="ECO:0000256" key="10">
    <source>
        <dbReference type="PIRSR" id="PIRSR038994-1"/>
    </source>
</evidence>
<dbReference type="CDD" id="cd00854">
    <property type="entry name" value="NagA"/>
    <property type="match status" value="1"/>
</dbReference>
<dbReference type="EC" id="3.5.1.25" evidence="2"/>
<accession>A0A8I1A9K0</accession>
<dbReference type="Gene3D" id="2.30.40.10">
    <property type="entry name" value="Urease, subunit C, domain 1"/>
    <property type="match status" value="1"/>
</dbReference>
<protein>
    <recommendedName>
        <fullName evidence="3">N-acetylglucosamine-6-phosphate deacetylase</fullName>
        <ecNumber evidence="2">3.5.1.25</ecNumber>
    </recommendedName>
</protein>
<dbReference type="SUPFAM" id="SSF51556">
    <property type="entry name" value="Metallo-dependent hydrolases"/>
    <property type="match status" value="1"/>
</dbReference>
<comment type="caution">
    <text evidence="14">The sequence shown here is derived from an EMBL/GenBank/DDBJ whole genome shotgun (WGS) entry which is preliminary data.</text>
</comment>
<dbReference type="AlphaFoldDB" id="A0A8I1A9K0"/>
<feature type="binding site" evidence="12">
    <location>
        <position position="224"/>
    </location>
    <ligand>
        <name>Zn(2+)</name>
        <dbReference type="ChEBI" id="CHEBI:29105"/>
    </ligand>
</feature>
<evidence type="ECO:0000256" key="6">
    <source>
        <dbReference type="ARBA" id="ARBA00023277"/>
    </source>
</evidence>
<feature type="binding site" evidence="12">
    <location>
        <position position="137"/>
    </location>
    <ligand>
        <name>Zn(2+)</name>
        <dbReference type="ChEBI" id="CHEBI:29105"/>
    </ligand>
</feature>
<keyword evidence="4 12" id="KW-0479">Metal-binding</keyword>
<name>A0A8I1A9K0_THEIN</name>
<dbReference type="InterPro" id="IPR003764">
    <property type="entry name" value="GlcNAc_6-P_deAcase"/>
</dbReference>
<dbReference type="EMBL" id="JAECVW010000004">
    <property type="protein sequence ID" value="MBH8595430.1"/>
    <property type="molecule type" value="Genomic_DNA"/>
</dbReference>
<evidence type="ECO:0000256" key="1">
    <source>
        <dbReference type="ARBA" id="ARBA00010716"/>
    </source>
</evidence>
<evidence type="ECO:0000256" key="5">
    <source>
        <dbReference type="ARBA" id="ARBA00022801"/>
    </source>
</evidence>
<feature type="binding site" evidence="11">
    <location>
        <begin position="227"/>
        <end position="228"/>
    </location>
    <ligand>
        <name>substrate</name>
    </ligand>
</feature>
<keyword evidence="15" id="KW-1185">Reference proteome</keyword>
<dbReference type="InterPro" id="IPR032466">
    <property type="entry name" value="Metal_Hydrolase"/>
</dbReference>
<feature type="active site" description="Proton donor/acceptor" evidence="10">
    <location>
        <position position="282"/>
    </location>
</feature>
<keyword evidence="5 9" id="KW-0378">Hydrolase</keyword>
<feature type="binding site" evidence="11">
    <location>
        <position position="259"/>
    </location>
    <ligand>
        <name>substrate</name>
    </ligand>
</feature>
<feature type="domain" description="Amidohydrolase-related" evidence="13">
    <location>
        <begin position="56"/>
        <end position="386"/>
    </location>
</feature>
<comment type="cofactor">
    <cofactor evidence="12">
        <name>a divalent metal cation</name>
        <dbReference type="ChEBI" id="CHEBI:60240"/>
    </cofactor>
    <text evidence="12">Binds 1 divalent metal cation per subunit.</text>
</comment>
<dbReference type="InterPro" id="IPR006680">
    <property type="entry name" value="Amidohydro-rel"/>
</dbReference>
<gene>
    <name evidence="14" type="primary">nagA</name>
    <name evidence="14" type="ORF">I8U20_08810</name>
</gene>
<organism evidence="14 15">
    <name type="scientific">Thermoactinomyces intermedius</name>
    <dbReference type="NCBI Taxonomy" id="2024"/>
    <lineage>
        <taxon>Bacteria</taxon>
        <taxon>Bacillati</taxon>
        <taxon>Bacillota</taxon>
        <taxon>Bacilli</taxon>
        <taxon>Bacillales</taxon>
        <taxon>Thermoactinomycetaceae</taxon>
        <taxon>Thermoactinomyces</taxon>
    </lineage>
</organism>
<evidence type="ECO:0000256" key="9">
    <source>
        <dbReference type="PIRNR" id="PIRNR038994"/>
    </source>
</evidence>
<dbReference type="PANTHER" id="PTHR11113:SF14">
    <property type="entry name" value="N-ACETYLGLUCOSAMINE-6-PHOSPHATE DEACETYLASE"/>
    <property type="match status" value="1"/>
</dbReference>
<feature type="binding site" evidence="11">
    <location>
        <begin position="315"/>
        <end position="317"/>
    </location>
    <ligand>
        <name>substrate</name>
    </ligand>
</feature>
<evidence type="ECO:0000256" key="3">
    <source>
        <dbReference type="ARBA" id="ARBA00018029"/>
    </source>
</evidence>
<feature type="binding site" evidence="12">
    <location>
        <position position="203"/>
    </location>
    <ligand>
        <name>Zn(2+)</name>
        <dbReference type="ChEBI" id="CHEBI:29105"/>
    </ligand>
</feature>
<comment type="pathway">
    <text evidence="8">Amino-sugar metabolism; N-acetylneuraminate degradation; D-fructose 6-phosphate from N-acetylneuraminate: step 4/5.</text>
</comment>
<evidence type="ECO:0000259" key="13">
    <source>
        <dbReference type="Pfam" id="PF01979"/>
    </source>
</evidence>
<feature type="binding site" evidence="11">
    <location>
        <position position="148"/>
    </location>
    <ligand>
        <name>substrate</name>
    </ligand>
</feature>
<keyword evidence="6 9" id="KW-0119">Carbohydrate metabolism</keyword>
<dbReference type="GO" id="GO:0006046">
    <property type="term" value="P:N-acetylglucosamine catabolic process"/>
    <property type="evidence" value="ECO:0007669"/>
    <property type="project" value="TreeGrafter"/>
</dbReference>
<evidence type="ECO:0000256" key="12">
    <source>
        <dbReference type="PIRSR" id="PIRSR038994-3"/>
    </source>
</evidence>
<comment type="similarity">
    <text evidence="1 9">Belongs to the metallo-dependent hydrolases superfamily. NagA family.</text>
</comment>
<sequence>MNEVTWTLINAKIYAENGLIPNGFISVTKDKISAIGTMDDDVPPSGGSVLDVQGRTVVPGMIDVHIHGAAGADVMDATPEALNQMAVALAREGTTAFLATTITQSPENIEKALKNAAEYIKHHQTPGKAECVGVHLEGPFVNAKRKGAQPLEFILEPDVKQFKKWQEAARGTIKLVTLAPEEPGGYELAAYLKETGVIASIGHSDATYDQVMEGIEAGISHVTHLFNGMRGFHHREPGVAGAAMLRKELNVEMIVDGIHIDPRSVRLAYQQITSDRILLITDAMRAKCMKRGNYDLGGQKVFVSDRDARLEDGTLAGSILKMKDAAKNMIEYTGCTMEEVIQITASNAAKELKMDDRKGSIRVGKDADLVVLNPDLEIYLTICRGEFAYQQTQEE</sequence>
<evidence type="ECO:0000256" key="7">
    <source>
        <dbReference type="ARBA" id="ARBA00047647"/>
    </source>
</evidence>
<evidence type="ECO:0000256" key="8">
    <source>
        <dbReference type="ARBA" id="ARBA00060590"/>
    </source>
</evidence>
<dbReference type="RefSeq" id="WP_181732107.1">
    <property type="nucleotide sequence ID" value="NZ_JACEIR010000005.1"/>
</dbReference>
<dbReference type="GO" id="GO:0008448">
    <property type="term" value="F:N-acetylglucosamine-6-phosphate deacetylase activity"/>
    <property type="evidence" value="ECO:0007669"/>
    <property type="project" value="UniProtKB-EC"/>
</dbReference>
<dbReference type="PIRSF" id="PIRSF038994">
    <property type="entry name" value="NagA"/>
    <property type="match status" value="1"/>
</dbReference>
<comment type="catalytic activity">
    <reaction evidence="7">
        <text>N-acetyl-D-glucosamine 6-phosphate + H2O = D-glucosamine 6-phosphate + acetate</text>
        <dbReference type="Rhea" id="RHEA:22936"/>
        <dbReference type="ChEBI" id="CHEBI:15377"/>
        <dbReference type="ChEBI" id="CHEBI:30089"/>
        <dbReference type="ChEBI" id="CHEBI:57513"/>
        <dbReference type="ChEBI" id="CHEBI:58725"/>
        <dbReference type="EC" id="3.5.1.25"/>
    </reaction>
</comment>
<dbReference type="Proteomes" id="UP000633619">
    <property type="component" value="Unassembled WGS sequence"/>
</dbReference>
<proteinExistence type="inferred from homology"/>